<dbReference type="GO" id="GO:0005739">
    <property type="term" value="C:mitochondrion"/>
    <property type="evidence" value="ECO:0007669"/>
    <property type="project" value="UniProtKB-SubCell"/>
</dbReference>
<organism evidence="5 6">
    <name type="scientific">Arachis hypogaea</name>
    <name type="common">Peanut</name>
    <dbReference type="NCBI Taxonomy" id="3818"/>
    <lineage>
        <taxon>Eukaryota</taxon>
        <taxon>Viridiplantae</taxon>
        <taxon>Streptophyta</taxon>
        <taxon>Embryophyta</taxon>
        <taxon>Tracheophyta</taxon>
        <taxon>Spermatophyta</taxon>
        <taxon>Magnoliopsida</taxon>
        <taxon>eudicotyledons</taxon>
        <taxon>Gunneridae</taxon>
        <taxon>Pentapetalae</taxon>
        <taxon>rosids</taxon>
        <taxon>fabids</taxon>
        <taxon>Fabales</taxon>
        <taxon>Fabaceae</taxon>
        <taxon>Papilionoideae</taxon>
        <taxon>50 kb inversion clade</taxon>
        <taxon>dalbergioids sensu lato</taxon>
        <taxon>Dalbergieae</taxon>
        <taxon>Pterocarpus clade</taxon>
        <taxon>Arachis</taxon>
    </lineage>
</organism>
<comment type="subcellular location">
    <subcellularLocation>
        <location evidence="1">Mitochondrion</location>
    </subcellularLocation>
</comment>
<keyword evidence="6" id="KW-1185">Reference proteome</keyword>
<dbReference type="Proteomes" id="UP000289738">
    <property type="component" value="Chromosome B05"/>
</dbReference>
<keyword evidence="4" id="KW-0496">Mitochondrion</keyword>
<name>A0A444Z252_ARAHY</name>
<dbReference type="GO" id="GO:0015232">
    <property type="term" value="F:heme transmembrane transporter activity"/>
    <property type="evidence" value="ECO:0007669"/>
    <property type="project" value="InterPro"/>
</dbReference>
<dbReference type="InterPro" id="IPR003569">
    <property type="entry name" value="Cyt_c_biogenesis_plant"/>
</dbReference>
<evidence type="ECO:0000313" key="5">
    <source>
        <dbReference type="EMBL" id="RYR08267.1"/>
    </source>
</evidence>
<dbReference type="STRING" id="3818.A0A444Z252"/>
<proteinExistence type="inferred from homology"/>
<dbReference type="InterPro" id="IPR003567">
    <property type="entry name" value="Cyt_c_biogenesis"/>
</dbReference>
<dbReference type="EMBL" id="SDMP01000015">
    <property type="protein sequence ID" value="RYR08267.1"/>
    <property type="molecule type" value="Genomic_DNA"/>
</dbReference>
<evidence type="ECO:0000256" key="3">
    <source>
        <dbReference type="ARBA" id="ARBA00022748"/>
    </source>
</evidence>
<reference evidence="5 6" key="1">
    <citation type="submission" date="2019-01" db="EMBL/GenBank/DDBJ databases">
        <title>Sequencing of cultivated peanut Arachis hypogaea provides insights into genome evolution and oil improvement.</title>
        <authorList>
            <person name="Chen X."/>
        </authorList>
    </citation>
    <scope>NUCLEOTIDE SEQUENCE [LARGE SCALE GENOMIC DNA]</scope>
    <source>
        <strain evidence="6">cv. Fuhuasheng</strain>
        <tissue evidence="5">Leaves</tissue>
    </source>
</reference>
<evidence type="ECO:0000256" key="4">
    <source>
        <dbReference type="ARBA" id="ARBA00023128"/>
    </source>
</evidence>
<dbReference type="PANTHER" id="PTHR43653">
    <property type="entry name" value="CYTOCHROME C ASSEMBLY PROTEIN-RELATED"/>
    <property type="match status" value="1"/>
</dbReference>
<comment type="caution">
    <text evidence="5">The sequence shown here is derived from an EMBL/GenBank/DDBJ whole genome shotgun (WGS) entry which is preliminary data.</text>
</comment>
<dbReference type="GO" id="GO:0016020">
    <property type="term" value="C:membrane"/>
    <property type="evidence" value="ECO:0007669"/>
    <property type="project" value="InterPro"/>
</dbReference>
<accession>A0A444Z252</accession>
<evidence type="ECO:0000256" key="2">
    <source>
        <dbReference type="ARBA" id="ARBA00009186"/>
    </source>
</evidence>
<evidence type="ECO:0000256" key="1">
    <source>
        <dbReference type="ARBA" id="ARBA00004173"/>
    </source>
</evidence>
<sequence>MKLLHSPPYVPALGLAAEVPGHLGVKTSSLPTRSQYKLASLALLNILTSKLLSPQPDRRKKAFKLNLNPAFHNYLLYGLYKRASRDVCQSLSSEFRFCPSSRVPLPQPPIISEEKTKLRRIAVAKGSLLSQRVGAPAPGSSSAYGVSLLQEDSSVQGRENAIPTPIHVLRPLQLVGEGLPQGLLTKYTDQDRNNRRTPLDRYLWTLSAFDLNGRGVGRLQQEPAKASMPGWISKDMKDLPPSRTCDFHQIRLSTEFYMYPYVSMRSSMEFCLLTLKLSILSWCRIPRFYGFLLCYRGRPQSHNVSKRGGHREVFYYFVSNFVKNSILSLPRYEQKSGAAPQLYTPFVLRTLVDSELRSRRNQTFDGPALFYAPLYPERKLSFAPLGARRSRGSREGKRRTHSLLHLARDDKERASSIDEQQIDRALGIALFFSPFL</sequence>
<evidence type="ECO:0000313" key="6">
    <source>
        <dbReference type="Proteomes" id="UP000289738"/>
    </source>
</evidence>
<dbReference type="PRINTS" id="PR01412">
    <property type="entry name" value="CCBSBIOGNSIS"/>
</dbReference>
<dbReference type="PANTHER" id="PTHR43653:SF1">
    <property type="entry name" value="CYTOCHROME C-TYPE BIOGENESIS PROTEIN CCMF"/>
    <property type="match status" value="1"/>
</dbReference>
<gene>
    <name evidence="5" type="ORF">Ahy_B05g075858</name>
</gene>
<dbReference type="GO" id="GO:0017004">
    <property type="term" value="P:cytochrome complex assembly"/>
    <property type="evidence" value="ECO:0007669"/>
    <property type="project" value="UniProtKB-KW"/>
</dbReference>
<comment type="similarity">
    <text evidence="2">Belongs to the CcmF/CycK/Ccl1/NrfE/CcsA family.</text>
</comment>
<dbReference type="AlphaFoldDB" id="A0A444Z252"/>
<protein>
    <submittedName>
        <fullName evidence="5">Uncharacterized protein</fullName>
    </submittedName>
</protein>
<keyword evidence="3" id="KW-0201">Cytochrome c-type biogenesis</keyword>